<accession>A0A1M5Q2H3</accession>
<dbReference type="Proteomes" id="UP000184074">
    <property type="component" value="Unassembled WGS sequence"/>
</dbReference>
<dbReference type="PANTHER" id="PTHR23514:SF13">
    <property type="entry name" value="INNER MEMBRANE PROTEIN YBJJ"/>
    <property type="match status" value="1"/>
</dbReference>
<dbReference type="OrthoDB" id="9810941at2"/>
<feature type="transmembrane region" description="Helical" evidence="5">
    <location>
        <begin position="97"/>
        <end position="118"/>
    </location>
</feature>
<feature type="transmembrane region" description="Helical" evidence="5">
    <location>
        <begin position="138"/>
        <end position="155"/>
    </location>
</feature>
<gene>
    <name evidence="6" type="ORF">SAMN05444003_1990</name>
</gene>
<organism evidence="6 7">
    <name type="scientific">Cognatiyoonia sediminum</name>
    <dbReference type="NCBI Taxonomy" id="1508389"/>
    <lineage>
        <taxon>Bacteria</taxon>
        <taxon>Pseudomonadati</taxon>
        <taxon>Pseudomonadota</taxon>
        <taxon>Alphaproteobacteria</taxon>
        <taxon>Rhodobacterales</taxon>
        <taxon>Paracoccaceae</taxon>
        <taxon>Cognatiyoonia</taxon>
    </lineage>
</organism>
<evidence type="ECO:0000313" key="7">
    <source>
        <dbReference type="Proteomes" id="UP000184074"/>
    </source>
</evidence>
<dbReference type="GO" id="GO:0022857">
    <property type="term" value="F:transmembrane transporter activity"/>
    <property type="evidence" value="ECO:0007669"/>
    <property type="project" value="InterPro"/>
</dbReference>
<dbReference type="STRING" id="1508389.SAMN05444003_1990"/>
<evidence type="ECO:0000313" key="6">
    <source>
        <dbReference type="EMBL" id="SHH07971.1"/>
    </source>
</evidence>
<feature type="transmembrane region" description="Helical" evidence="5">
    <location>
        <begin position="237"/>
        <end position="256"/>
    </location>
</feature>
<evidence type="ECO:0000256" key="1">
    <source>
        <dbReference type="ARBA" id="ARBA00004141"/>
    </source>
</evidence>
<reference evidence="6 7" key="1">
    <citation type="submission" date="2016-11" db="EMBL/GenBank/DDBJ databases">
        <authorList>
            <person name="Jaros S."/>
            <person name="Januszkiewicz K."/>
            <person name="Wedrychowicz H."/>
        </authorList>
    </citation>
    <scope>NUCLEOTIDE SEQUENCE [LARGE SCALE GENOMIC DNA]</scope>
    <source>
        <strain evidence="6 7">DSM 28715</strain>
    </source>
</reference>
<evidence type="ECO:0000256" key="2">
    <source>
        <dbReference type="ARBA" id="ARBA00022692"/>
    </source>
</evidence>
<sequence>MIDAKRTTLLTMLIFSLHPVAFGAWIALIPVVKANLGLNKAELAIALLGLPVATVPSLQIASRVMPRLGPRRILRVMFPIQGAVLILPFMATSQATLFLALMMFGVAMAFMQVCLNVYAGRLEKQLGVIVMNRCHGAWALGLMFGSLLVVWLAFLDDGLRLISIGILSGVAGAVVASLLPQLGSEAAQASPPRRSFKQVPKTLYLISLLTLAVAMTEGAMADWGAVYMSERLPADSLYIGMGVTVFAGALALGRLCGDFVNMRSGPVVLARGSIICAIAGLLCLVLPLPLGFAFVGFGLVGLGASVGFPLGVSAAAALDDEYEGANIAIMSSISIGGFLVGPPAIGFLAEAFNLRVGLAALIPGLLAGIAIAGCLRPVNRPKKPIHSD</sequence>
<dbReference type="InterPro" id="IPR011701">
    <property type="entry name" value="MFS"/>
</dbReference>
<comment type="subcellular location">
    <subcellularLocation>
        <location evidence="1">Membrane</location>
        <topology evidence="1">Multi-pass membrane protein</topology>
    </subcellularLocation>
</comment>
<feature type="transmembrane region" description="Helical" evidence="5">
    <location>
        <begin position="294"/>
        <end position="318"/>
    </location>
</feature>
<feature type="transmembrane region" description="Helical" evidence="5">
    <location>
        <begin position="354"/>
        <end position="375"/>
    </location>
</feature>
<dbReference type="EMBL" id="FQXB01000002">
    <property type="protein sequence ID" value="SHH07971.1"/>
    <property type="molecule type" value="Genomic_DNA"/>
</dbReference>
<dbReference type="SUPFAM" id="SSF103473">
    <property type="entry name" value="MFS general substrate transporter"/>
    <property type="match status" value="1"/>
</dbReference>
<keyword evidence="7" id="KW-1185">Reference proteome</keyword>
<protein>
    <submittedName>
        <fullName evidence="6">Sugar phosphate permease</fullName>
    </submittedName>
</protein>
<dbReference type="AlphaFoldDB" id="A0A1M5Q2H3"/>
<dbReference type="InterPro" id="IPR036259">
    <property type="entry name" value="MFS_trans_sf"/>
</dbReference>
<proteinExistence type="predicted"/>
<feature type="transmembrane region" description="Helical" evidence="5">
    <location>
        <begin position="73"/>
        <end position="91"/>
    </location>
</feature>
<name>A0A1M5Q2H3_9RHOB</name>
<dbReference type="Gene3D" id="1.20.1250.20">
    <property type="entry name" value="MFS general substrate transporter like domains"/>
    <property type="match status" value="1"/>
</dbReference>
<feature type="transmembrane region" description="Helical" evidence="5">
    <location>
        <begin position="203"/>
        <end position="225"/>
    </location>
</feature>
<dbReference type="RefSeq" id="WP_072900754.1">
    <property type="nucleotide sequence ID" value="NZ_FQXB01000002.1"/>
</dbReference>
<dbReference type="Pfam" id="PF07690">
    <property type="entry name" value="MFS_1"/>
    <property type="match status" value="1"/>
</dbReference>
<dbReference type="GO" id="GO:0016020">
    <property type="term" value="C:membrane"/>
    <property type="evidence" value="ECO:0007669"/>
    <property type="project" value="UniProtKB-SubCell"/>
</dbReference>
<feature type="transmembrane region" description="Helical" evidence="5">
    <location>
        <begin position="268"/>
        <end position="288"/>
    </location>
</feature>
<evidence type="ECO:0000256" key="4">
    <source>
        <dbReference type="ARBA" id="ARBA00023136"/>
    </source>
</evidence>
<dbReference type="InterPro" id="IPR051788">
    <property type="entry name" value="MFS_Transporter"/>
</dbReference>
<keyword evidence="3 5" id="KW-1133">Transmembrane helix</keyword>
<evidence type="ECO:0000256" key="3">
    <source>
        <dbReference type="ARBA" id="ARBA00022989"/>
    </source>
</evidence>
<keyword evidence="2 5" id="KW-0812">Transmembrane</keyword>
<feature type="transmembrane region" description="Helical" evidence="5">
    <location>
        <begin position="325"/>
        <end position="348"/>
    </location>
</feature>
<dbReference type="PANTHER" id="PTHR23514">
    <property type="entry name" value="BYPASS OF STOP CODON PROTEIN 6"/>
    <property type="match status" value="1"/>
</dbReference>
<feature type="transmembrane region" description="Helical" evidence="5">
    <location>
        <begin position="12"/>
        <end position="31"/>
    </location>
</feature>
<feature type="transmembrane region" description="Helical" evidence="5">
    <location>
        <begin position="43"/>
        <end position="61"/>
    </location>
</feature>
<keyword evidence="4 5" id="KW-0472">Membrane</keyword>
<feature type="transmembrane region" description="Helical" evidence="5">
    <location>
        <begin position="161"/>
        <end position="182"/>
    </location>
</feature>
<evidence type="ECO:0000256" key="5">
    <source>
        <dbReference type="SAM" id="Phobius"/>
    </source>
</evidence>
<dbReference type="CDD" id="cd17393">
    <property type="entry name" value="MFS_MosC_like"/>
    <property type="match status" value="1"/>
</dbReference>